<evidence type="ECO:0000256" key="5">
    <source>
        <dbReference type="NCBIfam" id="TIGR02228"/>
    </source>
</evidence>
<sequence>MEPAIMTGDIIITRPNNKYMVNDVITFKNEENRTVTHRIIESFQKDNLTNFNTKGDANRSEDSDSISINQVIGKVVLVIPKLGFLVAFSKSPPGLILLVLFPAALFILDEIFKIKNA</sequence>
<comment type="caution">
    <text evidence="7">The sequence shown here is derived from an EMBL/GenBank/DDBJ whole genome shotgun (WGS) entry which is preliminary data.</text>
</comment>
<accession>A0A0G0SGI6</accession>
<proteinExistence type="predicted"/>
<dbReference type="InterPro" id="IPR001733">
    <property type="entry name" value="Peptidase_S26B"/>
</dbReference>
<dbReference type="PANTHER" id="PTHR10806:SF6">
    <property type="entry name" value="SIGNAL PEPTIDASE COMPLEX CATALYTIC SUBUNIT SEC11"/>
    <property type="match status" value="1"/>
</dbReference>
<gene>
    <name evidence="7" type="ORF">UT63_C0011G0007</name>
</gene>
<evidence type="ECO:0000313" key="8">
    <source>
        <dbReference type="Proteomes" id="UP000034539"/>
    </source>
</evidence>
<dbReference type="EC" id="3.4.21.89" evidence="5"/>
<evidence type="ECO:0000313" key="7">
    <source>
        <dbReference type="EMBL" id="KKR33825.1"/>
    </source>
</evidence>
<evidence type="ECO:0000256" key="2">
    <source>
        <dbReference type="ARBA" id="ARBA00022692"/>
    </source>
</evidence>
<dbReference type="InterPro" id="IPR036286">
    <property type="entry name" value="LexA/Signal_pep-like_sf"/>
</dbReference>
<evidence type="ECO:0000256" key="3">
    <source>
        <dbReference type="ARBA" id="ARBA00022989"/>
    </source>
</evidence>
<feature type="transmembrane region" description="Helical" evidence="6">
    <location>
        <begin position="94"/>
        <end position="112"/>
    </location>
</feature>
<evidence type="ECO:0000256" key="1">
    <source>
        <dbReference type="ARBA" id="ARBA00004370"/>
    </source>
</evidence>
<protein>
    <recommendedName>
        <fullName evidence="5">Signal peptidase I</fullName>
        <ecNumber evidence="5">3.4.21.89</ecNumber>
    </recommendedName>
</protein>
<dbReference type="CDD" id="cd06530">
    <property type="entry name" value="S26_SPase_I"/>
    <property type="match status" value="1"/>
</dbReference>
<reference evidence="7 8" key="1">
    <citation type="journal article" date="2015" name="Nature">
        <title>rRNA introns, odd ribosomes, and small enigmatic genomes across a large radiation of phyla.</title>
        <authorList>
            <person name="Brown C.T."/>
            <person name="Hug L.A."/>
            <person name="Thomas B.C."/>
            <person name="Sharon I."/>
            <person name="Castelle C.J."/>
            <person name="Singh A."/>
            <person name="Wilkins M.J."/>
            <person name="Williams K.H."/>
            <person name="Banfield J.F."/>
        </authorList>
    </citation>
    <scope>NUCLEOTIDE SEQUENCE [LARGE SCALE GENOMIC DNA]</scope>
</reference>
<dbReference type="InterPro" id="IPR019533">
    <property type="entry name" value="Peptidase_S26"/>
</dbReference>
<keyword evidence="3 6" id="KW-1133">Transmembrane helix</keyword>
<keyword evidence="2 6" id="KW-0812">Transmembrane</keyword>
<keyword evidence="4 6" id="KW-0472">Membrane</keyword>
<dbReference type="NCBIfam" id="TIGR02228">
    <property type="entry name" value="sigpep_I_arch"/>
    <property type="match status" value="1"/>
</dbReference>
<dbReference type="PANTHER" id="PTHR10806">
    <property type="entry name" value="SIGNAL PEPTIDASE COMPLEX CATALYTIC SUBUNIT SEC11"/>
    <property type="match status" value="1"/>
</dbReference>
<dbReference type="AlphaFoldDB" id="A0A0G0SGI6"/>
<dbReference type="GO" id="GO:0009003">
    <property type="term" value="F:signal peptidase activity"/>
    <property type="evidence" value="ECO:0007669"/>
    <property type="project" value="UniProtKB-EC"/>
</dbReference>
<dbReference type="Proteomes" id="UP000034539">
    <property type="component" value="Unassembled WGS sequence"/>
</dbReference>
<dbReference type="EMBL" id="LBXN01000011">
    <property type="protein sequence ID" value="KKR33825.1"/>
    <property type="molecule type" value="Genomic_DNA"/>
</dbReference>
<name>A0A0G0SGI6_9BACT</name>
<dbReference type="GO" id="GO:0016020">
    <property type="term" value="C:membrane"/>
    <property type="evidence" value="ECO:0007669"/>
    <property type="project" value="UniProtKB-SubCell"/>
</dbReference>
<comment type="subcellular location">
    <subcellularLocation>
        <location evidence="1">Membrane</location>
    </subcellularLocation>
</comment>
<evidence type="ECO:0000256" key="4">
    <source>
        <dbReference type="ARBA" id="ARBA00023136"/>
    </source>
</evidence>
<dbReference type="GO" id="GO:0006465">
    <property type="term" value="P:signal peptide processing"/>
    <property type="evidence" value="ECO:0007669"/>
    <property type="project" value="UniProtKB-UniRule"/>
</dbReference>
<organism evidence="7 8">
    <name type="scientific">Candidatus Gottesmanbacteria bacterium GW2011_GWC2_39_8</name>
    <dbReference type="NCBI Taxonomy" id="1618450"/>
    <lineage>
        <taxon>Bacteria</taxon>
        <taxon>Candidatus Gottesmaniibacteriota</taxon>
    </lineage>
</organism>
<dbReference type="SUPFAM" id="SSF51306">
    <property type="entry name" value="LexA/Signal peptidase"/>
    <property type="match status" value="1"/>
</dbReference>
<dbReference type="GO" id="GO:0004252">
    <property type="term" value="F:serine-type endopeptidase activity"/>
    <property type="evidence" value="ECO:0007669"/>
    <property type="project" value="UniProtKB-UniRule"/>
</dbReference>
<evidence type="ECO:0000256" key="6">
    <source>
        <dbReference type="SAM" id="Phobius"/>
    </source>
</evidence>